<feature type="compositionally biased region" description="Basic and acidic residues" evidence="10">
    <location>
        <begin position="280"/>
        <end position="289"/>
    </location>
</feature>
<evidence type="ECO:0000256" key="7">
    <source>
        <dbReference type="ARBA" id="ARBA00023306"/>
    </source>
</evidence>
<dbReference type="OMA" id="ENECACM"/>
<dbReference type="EMBL" id="FP929083">
    <property type="protein sequence ID" value="CBX91940.1"/>
    <property type="molecule type" value="Genomic_DNA"/>
</dbReference>
<evidence type="ECO:0000259" key="12">
    <source>
        <dbReference type="Pfam" id="PF07558"/>
    </source>
</evidence>
<dbReference type="GO" id="GO:0045132">
    <property type="term" value="P:meiotic chromosome segregation"/>
    <property type="evidence" value="ECO:0007669"/>
    <property type="project" value="InterPro"/>
</dbReference>
<protein>
    <submittedName>
        <fullName evidence="13">Similar to shugoshin</fullName>
    </submittedName>
</protein>
<sequence>MARLNEPPVAPPPSAETLDAVKRRFLRQNRELAKTNSQQSIRIRSLENDCSRLLAENLALREQVLNLHNNIESQPALDHIDAVKSELEAKLLELGGLVAGLSKGKKSTSERSTERRKSQVSARRRSGERQWRSGLGLQEVENGMLPTITEDKYYPRTTLGAEELQQVLIDPDSQSPDIGPPPVSRFEDEPIAFNTDARAEEPVEEPAEELAEEIAEEPATSEEATLSANLETRKKRRESGPKLNIRRVSLFESAEETEETAMKPARATKRKFSVQEDEDRLLSKGEPFRFSRRTTPAASEMEASNEASRPSSPERPVLGAKPVNTDPVVTVSPKKQRSSVEDKPEKPAKPVTKHRVRPRLNITRNNTQPDFPVLPMPEPILTADIVLDSLPPKTPAVESIFSPPSTEPSTQRPENKDTPPPGDLNAAVQTGQGTRPGRRARPQVSYKEPSLNVKMRRPDAKLVDAVVDRRTSVESQSAPPTTIKRQTADDLNWKPVTAIPGRGADEEVEVGSPLRQKLDRQSQDTKTSPTTESTVERSTASKAISALINETSTAKRRASASADALVLKTATEPVVAKSSDLVVPTKAPNVKPEPQEADNMAVFDFAESSPVEAVANPRTRITELAKAARSARRHSTVANTSSTTEDHNAEKASGALPSLHKRTGSGTTRSTSTTNSGIKSTTNLGKSTSASGRLSAKEKMAIAPLPPSGSSIDLRTKAEAAASEKEAQPMTARETSALRAERAASRRKSMML</sequence>
<evidence type="ECO:0000259" key="11">
    <source>
        <dbReference type="Pfam" id="PF07557"/>
    </source>
</evidence>
<dbReference type="GO" id="GO:0005634">
    <property type="term" value="C:nucleus"/>
    <property type="evidence" value="ECO:0007669"/>
    <property type="project" value="InterPro"/>
</dbReference>
<proteinExistence type="inferred from homology"/>
<evidence type="ECO:0000256" key="1">
    <source>
        <dbReference type="ARBA" id="ARBA00004584"/>
    </source>
</evidence>
<dbReference type="AlphaFoldDB" id="E5R4H2"/>
<feature type="compositionally biased region" description="Low complexity" evidence="10">
    <location>
        <begin position="664"/>
        <end position="674"/>
    </location>
</feature>
<dbReference type="RefSeq" id="XP_003835305.1">
    <property type="nucleotide sequence ID" value="XM_003835257.1"/>
</dbReference>
<feature type="compositionally biased region" description="Basic and acidic residues" evidence="10">
    <location>
        <begin position="107"/>
        <end position="117"/>
    </location>
</feature>
<feature type="compositionally biased region" description="Basic and acidic residues" evidence="10">
    <location>
        <begin position="456"/>
        <end position="472"/>
    </location>
</feature>
<feature type="region of interest" description="Disordered" evidence="10">
    <location>
        <begin position="211"/>
        <end position="375"/>
    </location>
</feature>
<feature type="region of interest" description="Disordered" evidence="10">
    <location>
        <begin position="102"/>
        <end position="135"/>
    </location>
</feature>
<dbReference type="STRING" id="985895.E5R4H2"/>
<feature type="domain" description="Shugoshin N-terminal coiled-coil" evidence="12">
    <location>
        <begin position="21"/>
        <end position="65"/>
    </location>
</feature>
<keyword evidence="5" id="KW-0159">Chromosome partition</keyword>
<keyword evidence="8" id="KW-0137">Centromere</keyword>
<dbReference type="GO" id="GO:0000779">
    <property type="term" value="C:condensed chromosome, centromeric region"/>
    <property type="evidence" value="ECO:0007669"/>
    <property type="project" value="UniProtKB-ARBA"/>
</dbReference>
<keyword evidence="6 9" id="KW-0175">Coiled coil</keyword>
<evidence type="ECO:0000256" key="9">
    <source>
        <dbReference type="SAM" id="Coils"/>
    </source>
</evidence>
<organism evidence="14">
    <name type="scientific">Leptosphaeria maculans (strain JN3 / isolate v23.1.3 / race Av1-4-5-6-7-8)</name>
    <name type="common">Blackleg fungus</name>
    <name type="synonym">Phoma lingam</name>
    <dbReference type="NCBI Taxonomy" id="985895"/>
    <lineage>
        <taxon>Eukaryota</taxon>
        <taxon>Fungi</taxon>
        <taxon>Dikarya</taxon>
        <taxon>Ascomycota</taxon>
        <taxon>Pezizomycotina</taxon>
        <taxon>Dothideomycetes</taxon>
        <taxon>Pleosporomycetidae</taxon>
        <taxon>Pleosporales</taxon>
        <taxon>Pleosporineae</taxon>
        <taxon>Leptosphaeriaceae</taxon>
        <taxon>Plenodomus</taxon>
        <taxon>Plenodomus lingam/Leptosphaeria maculans species complex</taxon>
    </lineage>
</organism>
<feature type="compositionally biased region" description="Polar residues" evidence="10">
    <location>
        <begin position="675"/>
        <end position="692"/>
    </location>
</feature>
<dbReference type="InParanoid" id="E5R4H2"/>
<dbReference type="VEuPathDB" id="FungiDB:LEMA_P046460.1"/>
<reference evidence="14" key="1">
    <citation type="journal article" date="2011" name="Nat. Commun.">
        <title>Effector diversification within compartments of the Leptosphaeria maculans genome affected by Repeat-Induced Point mutations.</title>
        <authorList>
            <person name="Rouxel T."/>
            <person name="Grandaubert J."/>
            <person name="Hane J.K."/>
            <person name="Hoede C."/>
            <person name="van de Wouw A.P."/>
            <person name="Couloux A."/>
            <person name="Dominguez V."/>
            <person name="Anthouard V."/>
            <person name="Bally P."/>
            <person name="Bourras S."/>
            <person name="Cozijnsen A.J."/>
            <person name="Ciuffetti L.M."/>
            <person name="Degrave A."/>
            <person name="Dilmaghani A."/>
            <person name="Duret L."/>
            <person name="Fudal I."/>
            <person name="Goodwin S.B."/>
            <person name="Gout L."/>
            <person name="Glaser N."/>
            <person name="Linglin J."/>
            <person name="Kema G.H.J."/>
            <person name="Lapalu N."/>
            <person name="Lawrence C.B."/>
            <person name="May K."/>
            <person name="Meyer M."/>
            <person name="Ollivier B."/>
            <person name="Poulain J."/>
            <person name="Schoch C.L."/>
            <person name="Simon A."/>
            <person name="Spatafora J.W."/>
            <person name="Stachowiak A."/>
            <person name="Turgeon B.G."/>
            <person name="Tyler B.M."/>
            <person name="Vincent D."/>
            <person name="Weissenbach J."/>
            <person name="Amselem J."/>
            <person name="Quesneville H."/>
            <person name="Oliver R.P."/>
            <person name="Wincker P."/>
            <person name="Balesdent M.-H."/>
            <person name="Howlett B.J."/>
        </authorList>
    </citation>
    <scope>NUCLEOTIDE SEQUENCE [LARGE SCALE GENOMIC DNA]</scope>
    <source>
        <strain evidence="14">JN3 / isolate v23.1.3 / race Av1-4-5-6-7-8</strain>
    </source>
</reference>
<dbReference type="InterPro" id="IPR011516">
    <property type="entry name" value="Shugoshin_N"/>
</dbReference>
<feature type="region of interest" description="Disordered" evidence="10">
    <location>
        <begin position="625"/>
        <end position="752"/>
    </location>
</feature>
<name>E5R4H2_LEPMJ</name>
<feature type="compositionally biased region" description="Basic and acidic residues" evidence="10">
    <location>
        <begin position="714"/>
        <end position="727"/>
    </location>
</feature>
<feature type="coiled-coil region" evidence="9">
    <location>
        <begin position="29"/>
        <end position="63"/>
    </location>
</feature>
<feature type="compositionally biased region" description="Polar residues" evidence="10">
    <location>
        <begin position="473"/>
        <end position="485"/>
    </location>
</feature>
<evidence type="ECO:0000256" key="6">
    <source>
        <dbReference type="ARBA" id="ARBA00023054"/>
    </source>
</evidence>
<dbReference type="InterPro" id="IPR011515">
    <property type="entry name" value="Shugoshin_C"/>
</dbReference>
<dbReference type="Pfam" id="PF07557">
    <property type="entry name" value="Shugoshin_C"/>
    <property type="match status" value="1"/>
</dbReference>
<dbReference type="GO" id="GO:0051301">
    <property type="term" value="P:cell division"/>
    <property type="evidence" value="ECO:0007669"/>
    <property type="project" value="UniProtKB-KW"/>
</dbReference>
<feature type="domain" description="Shugoshin C-terminal" evidence="11">
    <location>
        <begin position="435"/>
        <end position="457"/>
    </location>
</feature>
<dbReference type="HOGENOM" id="CLU_013723_1_0_1"/>
<gene>
    <name evidence="13" type="ORF">LEMA_P046460.1</name>
</gene>
<comment type="similarity">
    <text evidence="2">Belongs to the shugoshin family.</text>
</comment>
<feature type="compositionally biased region" description="Low complexity" evidence="10">
    <location>
        <begin position="297"/>
        <end position="308"/>
    </location>
</feature>
<dbReference type="Pfam" id="PF07558">
    <property type="entry name" value="Shugoshin_N"/>
    <property type="match status" value="1"/>
</dbReference>
<feature type="compositionally biased region" description="Polar residues" evidence="10">
    <location>
        <begin position="402"/>
        <end position="412"/>
    </location>
</feature>
<keyword evidence="3" id="KW-0158">Chromosome</keyword>
<keyword evidence="14" id="KW-1185">Reference proteome</keyword>
<feature type="compositionally biased region" description="Basic and acidic residues" evidence="10">
    <location>
        <begin position="338"/>
        <end position="348"/>
    </location>
</feature>
<comment type="subcellular location">
    <subcellularLocation>
        <location evidence="1">Chromosome</location>
        <location evidence="1">Centromere</location>
    </subcellularLocation>
</comment>
<dbReference type="GeneID" id="13284786"/>
<evidence type="ECO:0000313" key="13">
    <source>
        <dbReference type="EMBL" id="CBX91940.1"/>
    </source>
</evidence>
<keyword evidence="4" id="KW-0132">Cell division</keyword>
<evidence type="ECO:0000256" key="8">
    <source>
        <dbReference type="ARBA" id="ARBA00023328"/>
    </source>
</evidence>
<evidence type="ECO:0000256" key="3">
    <source>
        <dbReference type="ARBA" id="ARBA00022454"/>
    </source>
</evidence>
<evidence type="ECO:0000256" key="4">
    <source>
        <dbReference type="ARBA" id="ARBA00022618"/>
    </source>
</evidence>
<keyword evidence="7" id="KW-0131">Cell cycle</keyword>
<dbReference type="eggNOG" id="ENOG502SFX7">
    <property type="taxonomic scope" value="Eukaryota"/>
</dbReference>
<evidence type="ECO:0000313" key="14">
    <source>
        <dbReference type="Proteomes" id="UP000002668"/>
    </source>
</evidence>
<feature type="region of interest" description="Disordered" evidence="10">
    <location>
        <begin position="393"/>
        <end position="539"/>
    </location>
</feature>
<evidence type="ECO:0000256" key="2">
    <source>
        <dbReference type="ARBA" id="ARBA00010845"/>
    </source>
</evidence>
<feature type="compositionally biased region" description="Acidic residues" evidence="10">
    <location>
        <begin position="211"/>
        <end position="220"/>
    </location>
</feature>
<evidence type="ECO:0000256" key="5">
    <source>
        <dbReference type="ARBA" id="ARBA00022829"/>
    </source>
</evidence>
<dbReference type="OrthoDB" id="5394106at2759"/>
<accession>E5R4H2</accession>
<feature type="compositionally biased region" description="Polar residues" evidence="10">
    <location>
        <begin position="524"/>
        <end position="539"/>
    </location>
</feature>
<evidence type="ECO:0000256" key="10">
    <source>
        <dbReference type="SAM" id="MobiDB-lite"/>
    </source>
</evidence>
<dbReference type="Proteomes" id="UP000002668">
    <property type="component" value="Genome"/>
</dbReference>